<organism evidence="3 4">
    <name type="scientific">Flectobacillus rivi</name>
    <dbReference type="NCBI Taxonomy" id="2984209"/>
    <lineage>
        <taxon>Bacteria</taxon>
        <taxon>Pseudomonadati</taxon>
        <taxon>Bacteroidota</taxon>
        <taxon>Cytophagia</taxon>
        <taxon>Cytophagales</taxon>
        <taxon>Flectobacillaceae</taxon>
        <taxon>Flectobacillus</taxon>
    </lineage>
</organism>
<feature type="chain" id="PRO_5046390669" evidence="1">
    <location>
        <begin position="21"/>
        <end position="307"/>
    </location>
</feature>
<dbReference type="InterPro" id="IPR024370">
    <property type="entry name" value="PBP_domain"/>
</dbReference>
<name>A0ABT6Z940_9BACT</name>
<dbReference type="RefSeq" id="WP_283383678.1">
    <property type="nucleotide sequence ID" value="NZ_JASHIE010000023.1"/>
</dbReference>
<proteinExistence type="predicted"/>
<comment type="caution">
    <text evidence="3">The sequence shown here is derived from an EMBL/GenBank/DDBJ whole genome shotgun (WGS) entry which is preliminary data.</text>
</comment>
<evidence type="ECO:0000259" key="2">
    <source>
        <dbReference type="Pfam" id="PF12849"/>
    </source>
</evidence>
<dbReference type="Gene3D" id="3.40.190.10">
    <property type="entry name" value="Periplasmic binding protein-like II"/>
    <property type="match status" value="2"/>
</dbReference>
<dbReference type="SUPFAM" id="SSF53850">
    <property type="entry name" value="Periplasmic binding protein-like II"/>
    <property type="match status" value="1"/>
</dbReference>
<keyword evidence="1" id="KW-0732">Signal</keyword>
<evidence type="ECO:0000256" key="1">
    <source>
        <dbReference type="SAM" id="SignalP"/>
    </source>
</evidence>
<evidence type="ECO:0000313" key="4">
    <source>
        <dbReference type="Proteomes" id="UP001225761"/>
    </source>
</evidence>
<evidence type="ECO:0000313" key="3">
    <source>
        <dbReference type="EMBL" id="MDI9877643.1"/>
    </source>
</evidence>
<sequence>MKKYYVTLFLLGLGLWSTHAQSNKNIVISGTKFTYPLVETWIKAYQKANPEAKIQLLDKSQLANQKPSIRIASYDLEQTELSNNQTAIPVSKYALLPVTSAKNPVNTKFQKKGLKYEDLKKIFTVDPEESIEDNKPEFAYQVYTRSARVCSSITFANYLGGQVDDIVGKGISGDDVHLLEALKRDSIGITYNNLGYLYDLQARTPLKEFSIIPIDLNENGKIDKDEQIYQNLDQLLATLSQTKGKKIPVEQVYFIVDGDSNPEEQKFIKWIQSEGQKFNQSLGFLSLGEEATQIKSASSRTSEGRNR</sequence>
<feature type="domain" description="PBP" evidence="2">
    <location>
        <begin position="18"/>
        <end position="274"/>
    </location>
</feature>
<dbReference type="EMBL" id="JASHIE010000023">
    <property type="protein sequence ID" value="MDI9877643.1"/>
    <property type="molecule type" value="Genomic_DNA"/>
</dbReference>
<feature type="signal peptide" evidence="1">
    <location>
        <begin position="1"/>
        <end position="20"/>
    </location>
</feature>
<gene>
    <name evidence="3" type="ORF">QM481_24080</name>
</gene>
<accession>A0ABT6Z940</accession>
<keyword evidence="4" id="KW-1185">Reference proteome</keyword>
<reference evidence="3 4" key="1">
    <citation type="submission" date="2023-05" db="EMBL/GenBank/DDBJ databases">
        <title>Novel species of genus Flectobacillus isolated from stream in China.</title>
        <authorList>
            <person name="Lu H."/>
        </authorList>
    </citation>
    <scope>NUCLEOTIDE SEQUENCE [LARGE SCALE GENOMIC DNA]</scope>
    <source>
        <strain evidence="3 4">LFS242W</strain>
    </source>
</reference>
<dbReference type="Pfam" id="PF12849">
    <property type="entry name" value="PBP_like_2"/>
    <property type="match status" value="1"/>
</dbReference>
<dbReference type="Proteomes" id="UP001225761">
    <property type="component" value="Unassembled WGS sequence"/>
</dbReference>
<protein>
    <submittedName>
        <fullName evidence="3">Substrate-binding domain-containing protein</fullName>
    </submittedName>
</protein>